<feature type="transmembrane region" description="Helical" evidence="6">
    <location>
        <begin position="322"/>
        <end position="345"/>
    </location>
</feature>
<feature type="region of interest" description="Disordered" evidence="5">
    <location>
        <begin position="1"/>
        <end position="21"/>
    </location>
</feature>
<evidence type="ECO:0000256" key="1">
    <source>
        <dbReference type="ARBA" id="ARBA00004141"/>
    </source>
</evidence>
<feature type="transmembrane region" description="Helical" evidence="6">
    <location>
        <begin position="264"/>
        <end position="283"/>
    </location>
</feature>
<dbReference type="PANTHER" id="PTHR40761:SF1">
    <property type="entry name" value="CONSERVED INTEGRAL MEMBRANE ALANINE VALINE AND LEUCINE RICH PROTEIN-RELATED"/>
    <property type="match status" value="1"/>
</dbReference>
<dbReference type="GO" id="GO:0015095">
    <property type="term" value="F:magnesium ion transmembrane transporter activity"/>
    <property type="evidence" value="ECO:0007669"/>
    <property type="project" value="InterPro"/>
</dbReference>
<keyword evidence="2 6" id="KW-0812">Transmembrane</keyword>
<evidence type="ECO:0000256" key="6">
    <source>
        <dbReference type="SAM" id="Phobius"/>
    </source>
</evidence>
<dbReference type="Pfam" id="PF05653">
    <property type="entry name" value="Mg_trans_NIPA"/>
    <property type="match status" value="1"/>
</dbReference>
<evidence type="ECO:0000256" key="3">
    <source>
        <dbReference type="ARBA" id="ARBA00022989"/>
    </source>
</evidence>
<name>A0A387BP39_9MICO</name>
<protein>
    <submittedName>
        <fullName evidence="7">Multidrug DMT transporter permease</fullName>
    </submittedName>
</protein>
<dbReference type="SUPFAM" id="SSF103481">
    <property type="entry name" value="Multidrug resistance efflux transporter EmrE"/>
    <property type="match status" value="1"/>
</dbReference>
<dbReference type="OrthoDB" id="5187629at2"/>
<feature type="transmembrane region" description="Helical" evidence="6">
    <location>
        <begin position="205"/>
        <end position="226"/>
    </location>
</feature>
<feature type="compositionally biased region" description="Low complexity" evidence="5">
    <location>
        <begin position="1"/>
        <end position="19"/>
    </location>
</feature>
<organism evidence="7 8">
    <name type="scientific">Gryllotalpicola protaetiae</name>
    <dbReference type="NCBI Taxonomy" id="2419771"/>
    <lineage>
        <taxon>Bacteria</taxon>
        <taxon>Bacillati</taxon>
        <taxon>Actinomycetota</taxon>
        <taxon>Actinomycetes</taxon>
        <taxon>Micrococcales</taxon>
        <taxon>Microbacteriaceae</taxon>
        <taxon>Gryllotalpicola</taxon>
    </lineage>
</organism>
<dbReference type="EMBL" id="CP032624">
    <property type="protein sequence ID" value="AYG05513.1"/>
    <property type="molecule type" value="Genomic_DNA"/>
</dbReference>
<keyword evidence="8" id="KW-1185">Reference proteome</keyword>
<comment type="subcellular location">
    <subcellularLocation>
        <location evidence="1">Membrane</location>
        <topology evidence="1">Multi-pass membrane protein</topology>
    </subcellularLocation>
</comment>
<dbReference type="GO" id="GO:0016020">
    <property type="term" value="C:membrane"/>
    <property type="evidence" value="ECO:0007669"/>
    <property type="project" value="UniProtKB-SubCell"/>
</dbReference>
<evidence type="ECO:0000256" key="4">
    <source>
        <dbReference type="ARBA" id="ARBA00023136"/>
    </source>
</evidence>
<sequence>MSATSLRNSSSNSVTGSAGACSTGSPWIRIGSTAIRPGYRRCVRYLSHVFAADIGLEPLGLDPRQFIGIPIALVGAVFLSIGAQLQHRGVAKVEAASDADAAQGGLNFGQLRMLLGRPSWVTGTLMLGAAIVLQLTSLAFAPLIVVQPLGAFALVVTAIVNSRVTKQKLNPLTILAICLCVAGVGAFVLVAAFQAREVPITERELVQVLVILCCVLVLAAVMFVVFRKRMRALVYVIGAGILYGFVATLAKVVIARVEQREFDLLTGVCIVALLAAVALGAYFVQNAYASGPPDLVIAGLTVIDPLVAVTIGIAILNEAAQVELWAAVVWMVTGAIAVAGVFLLARHHPQMSS</sequence>
<reference evidence="7 8" key="1">
    <citation type="submission" date="2018-09" db="EMBL/GenBank/DDBJ databases">
        <title>Genome sequencing of strain 2DFW10M-5.</title>
        <authorList>
            <person name="Heo J."/>
            <person name="Kim S.-J."/>
            <person name="Kwon S.-W."/>
        </authorList>
    </citation>
    <scope>NUCLEOTIDE SEQUENCE [LARGE SCALE GENOMIC DNA]</scope>
    <source>
        <strain evidence="7 8">2DFW10M-5</strain>
    </source>
</reference>
<dbReference type="AlphaFoldDB" id="A0A387BP39"/>
<dbReference type="InterPro" id="IPR008521">
    <property type="entry name" value="Mg_trans_NIPA"/>
</dbReference>
<gene>
    <name evidence="7" type="ORF">D7I44_17100</name>
</gene>
<dbReference type="InterPro" id="IPR037185">
    <property type="entry name" value="EmrE-like"/>
</dbReference>
<dbReference type="KEGG" id="gry:D7I44_17100"/>
<evidence type="ECO:0000256" key="2">
    <source>
        <dbReference type="ARBA" id="ARBA00022692"/>
    </source>
</evidence>
<evidence type="ECO:0000256" key="5">
    <source>
        <dbReference type="SAM" id="MobiDB-lite"/>
    </source>
</evidence>
<feature type="transmembrane region" description="Helical" evidence="6">
    <location>
        <begin position="114"/>
        <end position="133"/>
    </location>
</feature>
<proteinExistence type="predicted"/>
<feature type="transmembrane region" description="Helical" evidence="6">
    <location>
        <begin position="66"/>
        <end position="85"/>
    </location>
</feature>
<feature type="transmembrane region" description="Helical" evidence="6">
    <location>
        <begin position="233"/>
        <end position="252"/>
    </location>
</feature>
<dbReference type="Proteomes" id="UP000275069">
    <property type="component" value="Chromosome"/>
</dbReference>
<keyword evidence="3 6" id="KW-1133">Transmembrane helix</keyword>
<accession>A0A387BP39</accession>
<feature type="transmembrane region" description="Helical" evidence="6">
    <location>
        <begin position="172"/>
        <end position="193"/>
    </location>
</feature>
<dbReference type="PROSITE" id="PS51257">
    <property type="entry name" value="PROKAR_LIPOPROTEIN"/>
    <property type="match status" value="1"/>
</dbReference>
<feature type="transmembrane region" description="Helical" evidence="6">
    <location>
        <begin position="139"/>
        <end position="160"/>
    </location>
</feature>
<dbReference type="PANTHER" id="PTHR40761">
    <property type="entry name" value="CONSERVED INTEGRAL MEMBRANE ALANINE VALINE AND LEUCINE RICH PROTEIN-RELATED"/>
    <property type="match status" value="1"/>
</dbReference>
<dbReference type="NCBIfam" id="NF038012">
    <property type="entry name" value="DMT_1"/>
    <property type="match status" value="1"/>
</dbReference>
<feature type="transmembrane region" description="Helical" evidence="6">
    <location>
        <begin position="295"/>
        <end position="316"/>
    </location>
</feature>
<evidence type="ECO:0000313" key="8">
    <source>
        <dbReference type="Proteomes" id="UP000275069"/>
    </source>
</evidence>
<evidence type="ECO:0000313" key="7">
    <source>
        <dbReference type="EMBL" id="AYG05513.1"/>
    </source>
</evidence>
<keyword evidence="4 6" id="KW-0472">Membrane</keyword>